<gene>
    <name evidence="1" type="ORF">MST27_22270</name>
</gene>
<organism evidence="1 2">
    <name type="scientific">Stutzerimonas marianensis</name>
    <dbReference type="NCBI Taxonomy" id="2929513"/>
    <lineage>
        <taxon>Bacteria</taxon>
        <taxon>Pseudomonadati</taxon>
        <taxon>Pseudomonadota</taxon>
        <taxon>Gammaproteobacteria</taxon>
        <taxon>Pseudomonadales</taxon>
        <taxon>Pseudomonadaceae</taxon>
        <taxon>Stutzerimonas</taxon>
    </lineage>
</organism>
<dbReference type="AlphaFoldDB" id="A0A9X1W9B3"/>
<dbReference type="InterPro" id="IPR036280">
    <property type="entry name" value="Multihaem_cyt_sf"/>
</dbReference>
<protein>
    <submittedName>
        <fullName evidence="1">Cytochrome c family protein</fullName>
    </submittedName>
</protein>
<dbReference type="Proteomes" id="UP001139682">
    <property type="component" value="Unassembled WGS sequence"/>
</dbReference>
<dbReference type="SUPFAM" id="SSF48695">
    <property type="entry name" value="Multiheme cytochromes"/>
    <property type="match status" value="1"/>
</dbReference>
<comment type="caution">
    <text evidence="1">The sequence shown here is derived from an EMBL/GenBank/DDBJ whole genome shotgun (WGS) entry which is preliminary data.</text>
</comment>
<proteinExistence type="predicted"/>
<keyword evidence="2" id="KW-1185">Reference proteome</keyword>
<evidence type="ECO:0000313" key="1">
    <source>
        <dbReference type="EMBL" id="MCJ0976064.1"/>
    </source>
</evidence>
<evidence type="ECO:0000313" key="2">
    <source>
        <dbReference type="Proteomes" id="UP001139682"/>
    </source>
</evidence>
<sequence length="146" mass="16345">MGCGTMGVVANLMTKEAKAVEIITHWVPHEVYGVPGEPDNNGKVFFSGLGAKYMGYPKHENAPPYPGKYSKFWKTLPAYRYYIPDYMYNRDEVRPSNPIKGTFQLEQCIACHSVMTPGIVRDYKKSAHSRAEPSPTGCDTCHGNNH</sequence>
<dbReference type="Gene3D" id="1.10.780.10">
    <property type="entry name" value="Hydroxylamine Oxidoreductase, Chain A, domain 1"/>
    <property type="match status" value="1"/>
</dbReference>
<name>A0A9X1W9B3_9GAMM</name>
<reference evidence="1" key="1">
    <citation type="submission" date="2022-03" db="EMBL/GenBank/DDBJ databases">
        <title>Pseudomonas marianensis sp. nov., a marine bacterium isolated from deep-sea sediments of the Mariana Trench.</title>
        <authorList>
            <person name="Wei Y."/>
        </authorList>
    </citation>
    <scope>NUCLEOTIDE SEQUENCE</scope>
    <source>
        <strain evidence="1">PS1</strain>
    </source>
</reference>
<accession>A0A9X1W9B3</accession>
<dbReference type="EMBL" id="JALGRD010000065">
    <property type="protein sequence ID" value="MCJ0976064.1"/>
    <property type="molecule type" value="Genomic_DNA"/>
</dbReference>
<feature type="non-terminal residue" evidence="1">
    <location>
        <position position="146"/>
    </location>
</feature>